<protein>
    <submittedName>
        <fullName evidence="2 3">Uncharacterized protein</fullName>
    </submittedName>
</protein>
<accession>J3NT59</accession>
<evidence type="ECO:0000256" key="1">
    <source>
        <dbReference type="SAM" id="MobiDB-lite"/>
    </source>
</evidence>
<reference evidence="2" key="2">
    <citation type="submission" date="2010-07" db="EMBL/GenBank/DDBJ databases">
        <authorList>
            <consortium name="The Broad Institute Genome Sequencing Platform"/>
            <consortium name="Broad Institute Genome Sequencing Center for Infectious Disease"/>
            <person name="Ma L.-J."/>
            <person name="Dead R."/>
            <person name="Young S."/>
            <person name="Zeng Q."/>
            <person name="Koehrsen M."/>
            <person name="Alvarado L."/>
            <person name="Berlin A."/>
            <person name="Chapman S.B."/>
            <person name="Chen Z."/>
            <person name="Freedman E."/>
            <person name="Gellesch M."/>
            <person name="Goldberg J."/>
            <person name="Griggs A."/>
            <person name="Gujja S."/>
            <person name="Heilman E.R."/>
            <person name="Heiman D."/>
            <person name="Hepburn T."/>
            <person name="Howarth C."/>
            <person name="Jen D."/>
            <person name="Larson L."/>
            <person name="Mehta T."/>
            <person name="Neiman D."/>
            <person name="Pearson M."/>
            <person name="Roberts A."/>
            <person name="Saif S."/>
            <person name="Shea T."/>
            <person name="Shenoy N."/>
            <person name="Sisk P."/>
            <person name="Stolte C."/>
            <person name="Sykes S."/>
            <person name="Walk T."/>
            <person name="White J."/>
            <person name="Yandava C."/>
            <person name="Haas B."/>
            <person name="Nusbaum C."/>
            <person name="Birren B."/>
        </authorList>
    </citation>
    <scope>NUCLEOTIDE SEQUENCE</scope>
    <source>
        <strain evidence="2">R3-111a-1</strain>
    </source>
</reference>
<dbReference type="GeneID" id="20344915"/>
<dbReference type="HOGENOM" id="CLU_1475248_0_0_1"/>
<proteinExistence type="predicted"/>
<reference evidence="4" key="1">
    <citation type="submission" date="2010-07" db="EMBL/GenBank/DDBJ databases">
        <title>The genome sequence of Gaeumannomyces graminis var. tritici strain R3-111a-1.</title>
        <authorList>
            <consortium name="The Broad Institute Genome Sequencing Platform"/>
            <person name="Ma L.-J."/>
            <person name="Dead R."/>
            <person name="Young S."/>
            <person name="Zeng Q."/>
            <person name="Koehrsen M."/>
            <person name="Alvarado L."/>
            <person name="Berlin A."/>
            <person name="Chapman S.B."/>
            <person name="Chen Z."/>
            <person name="Freedman E."/>
            <person name="Gellesch M."/>
            <person name="Goldberg J."/>
            <person name="Griggs A."/>
            <person name="Gujja S."/>
            <person name="Heilman E.R."/>
            <person name="Heiman D."/>
            <person name="Hepburn T."/>
            <person name="Howarth C."/>
            <person name="Jen D."/>
            <person name="Larson L."/>
            <person name="Mehta T."/>
            <person name="Neiman D."/>
            <person name="Pearson M."/>
            <person name="Roberts A."/>
            <person name="Saif S."/>
            <person name="Shea T."/>
            <person name="Shenoy N."/>
            <person name="Sisk P."/>
            <person name="Stolte C."/>
            <person name="Sykes S."/>
            <person name="Walk T."/>
            <person name="White J."/>
            <person name="Yandava C."/>
            <person name="Haas B."/>
            <person name="Nusbaum C."/>
            <person name="Birren B."/>
        </authorList>
    </citation>
    <scope>NUCLEOTIDE SEQUENCE [LARGE SCALE GENOMIC DNA]</scope>
    <source>
        <strain evidence="4">R3-111a-1</strain>
    </source>
</reference>
<dbReference type="VEuPathDB" id="FungiDB:GGTG_04457"/>
<dbReference type="EnsemblFungi" id="EJT79373">
    <property type="protein sequence ID" value="EJT79373"/>
    <property type="gene ID" value="GGTG_04457"/>
</dbReference>
<sequence>MSLDLHNRIVLAAAEAMGSNHLWQKEAVWEPKTIVECGWCHMLFAADQKFNCVEFGYLYDSEGGIGHRAKRWLLTSCKCEGLIGFCINLVFEFAEIRGAVFDIEGTRETTVNLPSDWRLLNMTPSDYRQVRRRIRARARYHGVPISAMGEGRMNLARRRGRQPPRPVAIPNPDMDEQAVRGRA</sequence>
<evidence type="ECO:0000313" key="4">
    <source>
        <dbReference type="Proteomes" id="UP000006039"/>
    </source>
</evidence>
<organism evidence="2">
    <name type="scientific">Gaeumannomyces tritici (strain R3-111a-1)</name>
    <name type="common">Wheat and barley take-all root rot fungus</name>
    <name type="synonym">Gaeumannomyces graminis var. tritici</name>
    <dbReference type="NCBI Taxonomy" id="644352"/>
    <lineage>
        <taxon>Eukaryota</taxon>
        <taxon>Fungi</taxon>
        <taxon>Dikarya</taxon>
        <taxon>Ascomycota</taxon>
        <taxon>Pezizomycotina</taxon>
        <taxon>Sordariomycetes</taxon>
        <taxon>Sordariomycetidae</taxon>
        <taxon>Magnaporthales</taxon>
        <taxon>Magnaporthaceae</taxon>
        <taxon>Gaeumannomyces</taxon>
    </lineage>
</organism>
<reference evidence="2" key="3">
    <citation type="submission" date="2010-09" db="EMBL/GenBank/DDBJ databases">
        <title>Annotation of Gaeumannomyces graminis var. tritici R3-111a-1.</title>
        <authorList>
            <consortium name="The Broad Institute Genome Sequencing Platform"/>
            <person name="Ma L.-J."/>
            <person name="Dead R."/>
            <person name="Young S.K."/>
            <person name="Zeng Q."/>
            <person name="Gargeya S."/>
            <person name="Fitzgerald M."/>
            <person name="Haas B."/>
            <person name="Abouelleil A."/>
            <person name="Alvarado L."/>
            <person name="Arachchi H.M."/>
            <person name="Berlin A."/>
            <person name="Brown A."/>
            <person name="Chapman S.B."/>
            <person name="Chen Z."/>
            <person name="Dunbar C."/>
            <person name="Freedman E."/>
            <person name="Gearin G."/>
            <person name="Gellesch M."/>
            <person name="Goldberg J."/>
            <person name="Griggs A."/>
            <person name="Gujja S."/>
            <person name="Heiman D."/>
            <person name="Howarth C."/>
            <person name="Larson L."/>
            <person name="Lui A."/>
            <person name="MacDonald P.J.P."/>
            <person name="Mehta T."/>
            <person name="Montmayeur A."/>
            <person name="Murphy C."/>
            <person name="Neiman D."/>
            <person name="Pearson M."/>
            <person name="Priest M."/>
            <person name="Roberts A."/>
            <person name="Saif S."/>
            <person name="Shea T."/>
            <person name="Shenoy N."/>
            <person name="Sisk P."/>
            <person name="Stolte C."/>
            <person name="Sykes S."/>
            <person name="Yandava C."/>
            <person name="Wortman J."/>
            <person name="Nusbaum C."/>
            <person name="Birren B."/>
        </authorList>
    </citation>
    <scope>NUCLEOTIDE SEQUENCE</scope>
    <source>
        <strain evidence="2">R3-111a-1</strain>
    </source>
</reference>
<gene>
    <name evidence="3" type="primary">20344915</name>
    <name evidence="2" type="ORF">GGTG_04457</name>
</gene>
<dbReference type="RefSeq" id="XP_009220518.1">
    <property type="nucleotide sequence ID" value="XM_009222254.1"/>
</dbReference>
<feature type="region of interest" description="Disordered" evidence="1">
    <location>
        <begin position="157"/>
        <end position="183"/>
    </location>
</feature>
<dbReference type="EMBL" id="GL385396">
    <property type="protein sequence ID" value="EJT79373.1"/>
    <property type="molecule type" value="Genomic_DNA"/>
</dbReference>
<reference evidence="3" key="4">
    <citation type="journal article" date="2015" name="G3 (Bethesda)">
        <title>Genome sequences of three phytopathogenic species of the Magnaporthaceae family of fungi.</title>
        <authorList>
            <person name="Okagaki L.H."/>
            <person name="Nunes C.C."/>
            <person name="Sailsbery J."/>
            <person name="Clay B."/>
            <person name="Brown D."/>
            <person name="John T."/>
            <person name="Oh Y."/>
            <person name="Young N."/>
            <person name="Fitzgerald M."/>
            <person name="Haas B.J."/>
            <person name="Zeng Q."/>
            <person name="Young S."/>
            <person name="Adiconis X."/>
            <person name="Fan L."/>
            <person name="Levin J.Z."/>
            <person name="Mitchell T.K."/>
            <person name="Okubara P.A."/>
            <person name="Farman M.L."/>
            <person name="Kohn L.M."/>
            <person name="Birren B."/>
            <person name="Ma L.-J."/>
            <person name="Dean R.A."/>
        </authorList>
    </citation>
    <scope>NUCLEOTIDE SEQUENCE</scope>
    <source>
        <strain evidence="3">R3-111a-1</strain>
    </source>
</reference>
<reference evidence="3" key="5">
    <citation type="submission" date="2018-04" db="UniProtKB">
        <authorList>
            <consortium name="EnsemblFungi"/>
        </authorList>
    </citation>
    <scope>IDENTIFICATION</scope>
    <source>
        <strain evidence="3">R3-111a-1</strain>
    </source>
</reference>
<dbReference type="Proteomes" id="UP000006039">
    <property type="component" value="Unassembled WGS sequence"/>
</dbReference>
<evidence type="ECO:0000313" key="3">
    <source>
        <dbReference type="EnsemblFungi" id="EJT79373"/>
    </source>
</evidence>
<keyword evidence="4" id="KW-1185">Reference proteome</keyword>
<evidence type="ECO:0000313" key="2">
    <source>
        <dbReference type="EMBL" id="EJT79373.1"/>
    </source>
</evidence>
<dbReference type="AlphaFoldDB" id="J3NT59"/>
<name>J3NT59_GAET3</name>